<evidence type="ECO:0008006" key="3">
    <source>
        <dbReference type="Google" id="ProtNLM"/>
    </source>
</evidence>
<accession>A0A1G7I1U5</accession>
<dbReference type="AlphaFoldDB" id="A0A1G7I1U5"/>
<dbReference type="Proteomes" id="UP000198972">
    <property type="component" value="Unassembled WGS sequence"/>
</dbReference>
<keyword evidence="2" id="KW-1185">Reference proteome</keyword>
<dbReference type="STRING" id="670482.SAMN04488542_105112"/>
<dbReference type="RefSeq" id="WP_091227774.1">
    <property type="nucleotide sequence ID" value="NZ_FNBG01000005.1"/>
</dbReference>
<dbReference type="OrthoDB" id="2974439at2"/>
<evidence type="ECO:0000313" key="1">
    <source>
        <dbReference type="EMBL" id="SDF06349.1"/>
    </source>
</evidence>
<organism evidence="1 2">
    <name type="scientific">Fontibacillus panacisegetis</name>
    <dbReference type="NCBI Taxonomy" id="670482"/>
    <lineage>
        <taxon>Bacteria</taxon>
        <taxon>Bacillati</taxon>
        <taxon>Bacillota</taxon>
        <taxon>Bacilli</taxon>
        <taxon>Bacillales</taxon>
        <taxon>Paenibacillaceae</taxon>
        <taxon>Fontibacillus</taxon>
    </lineage>
</organism>
<sequence>MRRLCGCGQKMDLGFRLVIFENKFQIDRVPILECEDCEYYEVLPAIKCDLTNLLAQLKDEGKGGRVLFTDVNEFADVLYSSYLTWKRTGDNQSFEELLEQGCDERINMLLDLYSCAKKASDSKWMNEISSRLAPLSKYVKERQCLETK</sequence>
<reference evidence="1 2" key="1">
    <citation type="submission" date="2016-10" db="EMBL/GenBank/DDBJ databases">
        <authorList>
            <person name="de Groot N.N."/>
        </authorList>
    </citation>
    <scope>NUCLEOTIDE SEQUENCE [LARGE SCALE GENOMIC DNA]</scope>
    <source>
        <strain evidence="1 2">DSM 28129</strain>
    </source>
</reference>
<protein>
    <recommendedName>
        <fullName evidence="3">YgiT-type zinc finger domain-containing protein</fullName>
    </recommendedName>
</protein>
<name>A0A1G7I1U5_9BACL</name>
<proteinExistence type="predicted"/>
<dbReference type="EMBL" id="FNBG01000005">
    <property type="protein sequence ID" value="SDF06349.1"/>
    <property type="molecule type" value="Genomic_DNA"/>
</dbReference>
<gene>
    <name evidence="1" type="ORF">SAMN04488542_105112</name>
</gene>
<evidence type="ECO:0000313" key="2">
    <source>
        <dbReference type="Proteomes" id="UP000198972"/>
    </source>
</evidence>